<dbReference type="AlphaFoldDB" id="A0A2S9IB34"/>
<keyword evidence="2" id="KW-0031">Aminopeptidase</keyword>
<sequence>MSLRAQDLGIRIGSGTSGPLNAITDVAGVRVGHSSLHQDLSDSRRVRTGVTVIEPRGGPARNQPCFAGISVLNGNGDASGLEWIREAGLLTTPIALTNTHSVGIVRDALISLERESLAVGDNSVYWTMPVVMETFDGLLNDINGMHVKAEHVAQALRVASSIRPQEGSVGGGSGMICHEFKGGIGTASRQLSSDEGGWTVGALVQANHGRRDELRIAGYPVGRLLADIPSPFHSPLAYPGMGSIVVVLATDAPLLPHQCTRLAARAGTGIARCGGGTEDSSGDIFLAFSTGNLGLPMADYQHKGALTTPVTMVNNDHISPLFAAAADAVEESIINALLAAKTMSGNGGNRAEELSTERLLKALHRLGWVAQ</sequence>
<dbReference type="Gene3D" id="3.60.70.12">
    <property type="entry name" value="L-amino peptidase D-ALA esterase/amidase"/>
    <property type="match status" value="1"/>
</dbReference>
<dbReference type="Pfam" id="PF03576">
    <property type="entry name" value="Peptidase_S58"/>
    <property type="match status" value="1"/>
</dbReference>
<reference evidence="2 3" key="1">
    <citation type="submission" date="2017-10" db="EMBL/GenBank/DDBJ databases">
        <title>Draft genome of two endophytic bacteria isolated from 'guarana' Paullinia cupana (Mart.) Ducke.</title>
        <authorList>
            <person name="Siqueira K.A."/>
            <person name="Liotti R.G."/>
            <person name="Mendes T.A."/>
            <person name="Soares M.A."/>
        </authorList>
    </citation>
    <scope>NUCLEOTIDE SEQUENCE [LARGE SCALE GENOMIC DNA]</scope>
    <source>
        <strain evidence="2 3">342</strain>
    </source>
</reference>
<name>A0A2S9IB34_9GAMM</name>
<accession>A0A2S9IB34</accession>
<dbReference type="CDD" id="cd02253">
    <property type="entry name" value="DmpA"/>
    <property type="match status" value="1"/>
</dbReference>
<gene>
    <name evidence="2" type="ORF">CQW29_13760</name>
</gene>
<dbReference type="Proteomes" id="UP000239181">
    <property type="component" value="Unassembled WGS sequence"/>
</dbReference>
<proteinExistence type="inferred from homology"/>
<keyword evidence="2" id="KW-0378">Hydrolase</keyword>
<dbReference type="InterPro" id="IPR005321">
    <property type="entry name" value="Peptidase_S58_DmpA"/>
</dbReference>
<comment type="caution">
    <text evidence="2">The sequence shown here is derived from an EMBL/GenBank/DDBJ whole genome shotgun (WGS) entry which is preliminary data.</text>
</comment>
<evidence type="ECO:0000313" key="3">
    <source>
        <dbReference type="Proteomes" id="UP000239181"/>
    </source>
</evidence>
<dbReference type="EMBL" id="PDET01000008">
    <property type="protein sequence ID" value="PRD15013.1"/>
    <property type="molecule type" value="Genomic_DNA"/>
</dbReference>
<dbReference type="PANTHER" id="PTHR36512">
    <property type="entry name" value="D-AMINOPEPTIDASE"/>
    <property type="match status" value="1"/>
</dbReference>
<dbReference type="RefSeq" id="WP_105593291.1">
    <property type="nucleotide sequence ID" value="NZ_PDET01000008.1"/>
</dbReference>
<keyword evidence="2" id="KW-0645">Protease</keyword>
<evidence type="ECO:0000313" key="2">
    <source>
        <dbReference type="EMBL" id="PRD15013.1"/>
    </source>
</evidence>
<keyword evidence="3" id="KW-1185">Reference proteome</keyword>
<dbReference type="OrthoDB" id="9770388at2"/>
<dbReference type="SUPFAM" id="SSF56266">
    <property type="entry name" value="DmpA/ArgJ-like"/>
    <property type="match status" value="1"/>
</dbReference>
<organism evidence="2 3">
    <name type="scientific">Pantoea coffeiphila</name>
    <dbReference type="NCBI Taxonomy" id="1465635"/>
    <lineage>
        <taxon>Bacteria</taxon>
        <taxon>Pseudomonadati</taxon>
        <taxon>Pseudomonadota</taxon>
        <taxon>Gammaproteobacteria</taxon>
        <taxon>Enterobacterales</taxon>
        <taxon>Erwiniaceae</taxon>
        <taxon>Pantoea</taxon>
    </lineage>
</organism>
<dbReference type="PANTHER" id="PTHR36512:SF3">
    <property type="entry name" value="BLR5678 PROTEIN"/>
    <property type="match status" value="1"/>
</dbReference>
<evidence type="ECO:0000256" key="1">
    <source>
        <dbReference type="ARBA" id="ARBA00007068"/>
    </source>
</evidence>
<comment type="similarity">
    <text evidence="1">Belongs to the peptidase S58 family.</text>
</comment>
<protein>
    <submittedName>
        <fullName evidence="2">Aminopeptidase</fullName>
    </submittedName>
</protein>
<dbReference type="InterPro" id="IPR016117">
    <property type="entry name" value="ArgJ-like_dom_sf"/>
</dbReference>
<dbReference type="GO" id="GO:0004177">
    <property type="term" value="F:aminopeptidase activity"/>
    <property type="evidence" value="ECO:0007669"/>
    <property type="project" value="UniProtKB-KW"/>
</dbReference>